<dbReference type="EnsemblBacteria" id="ACB07330">
    <property type="protein sequence ID" value="ACB07330"/>
    <property type="gene ID" value="Kcr_0577"/>
</dbReference>
<dbReference type="GeneID" id="6093861"/>
<dbReference type="AlphaFoldDB" id="B1L4F1"/>
<dbReference type="RefSeq" id="WP_012309227.1">
    <property type="nucleotide sequence ID" value="NC_010482.1"/>
</dbReference>
<dbReference type="STRING" id="374847.Kcr_0577"/>
<dbReference type="HOGENOM" id="CLU_671952_0_0_2"/>
<keyword evidence="2" id="KW-1185">Reference proteome</keyword>
<name>B1L4F1_KORCO</name>
<evidence type="ECO:0000313" key="1">
    <source>
        <dbReference type="EMBL" id="ACB07330.1"/>
    </source>
</evidence>
<evidence type="ECO:0000313" key="2">
    <source>
        <dbReference type="Proteomes" id="UP000001686"/>
    </source>
</evidence>
<dbReference type="EMBL" id="CP000968">
    <property type="protein sequence ID" value="ACB07330.1"/>
    <property type="molecule type" value="Genomic_DNA"/>
</dbReference>
<dbReference type="InParanoid" id="B1L4F1"/>
<organism evidence="1 2">
    <name type="scientific">Korarchaeum cryptofilum (strain OPF8)</name>
    <dbReference type="NCBI Taxonomy" id="374847"/>
    <lineage>
        <taxon>Archaea</taxon>
        <taxon>Thermoproteota</taxon>
        <taxon>Candidatus Korarchaeia</taxon>
        <taxon>Candidatus Korarchaeales</taxon>
        <taxon>Candidatus Korarchaeaceae</taxon>
        <taxon>Candidatus Korarchaeum</taxon>
    </lineage>
</organism>
<dbReference type="Proteomes" id="UP000001686">
    <property type="component" value="Chromosome"/>
</dbReference>
<reference evidence="1 2" key="1">
    <citation type="journal article" date="2008" name="Proc. Natl. Acad. Sci. U.S.A.">
        <title>A korarchaeal genome reveals new insights into the evolution of the Archaea.</title>
        <authorList>
            <person name="Elkins J.G."/>
            <person name="Podar M."/>
            <person name="Graham D.E."/>
            <person name="Makarova K.S."/>
            <person name="Wolf Y."/>
            <person name="Randau L."/>
            <person name="Hedlund B.P."/>
            <person name="Brochier-Armanet C."/>
            <person name="Kunin V."/>
            <person name="Anderson I."/>
            <person name="Lapidus A."/>
            <person name="Goltsman E."/>
            <person name="Barry K."/>
            <person name="Koonin E.V."/>
            <person name="Hugenholtz P."/>
            <person name="Kyrpides N."/>
            <person name="Wanner G."/>
            <person name="Richardson P."/>
            <person name="Keller M."/>
            <person name="Stetter K.O."/>
        </authorList>
    </citation>
    <scope>NUCLEOTIDE SEQUENCE [LARGE SCALE GENOMIC DNA]</scope>
    <source>
        <strain evidence="2">OPF8</strain>
    </source>
</reference>
<sequence>MPIKDIVGGKLPKGSQVELEGTITELLPIFLMGGSSYERFSLEDGTARITVIMPSSDIYLLPGDRVRVVGRVRPCPYAPAVDCIETESEYVEIKEWKWIEPSRRRSENRKGPFNMSVLLHMTRLDEEVIRGIVETDLDPVRIRERFESCINSGESCDHLLDMLSAMTMYSIFLRDLDAASSVRMTLKLLETLPIGKILNLLSDMVETLVSREGLAPYLSGEGKGIVERYPVADESSLKEVVELRGLADRLINDLREGKKEFIILEFSRGEELEKIRKVVEIVAGITGSKLLLLYASSVAEDTHNILSEIKETSKNLKEDERAILYLEAPELLFPNEKMLGLLKLPDEALEGVSDLKSEFSKVFRELSSKILIVAATVSSSMVDGNSIGRPVVIPLETGVEIASDMEYSI</sequence>
<gene>
    <name evidence="1" type="ordered locus">Kcr_0577</name>
</gene>
<accession>B1L4F1</accession>
<proteinExistence type="predicted"/>
<protein>
    <submittedName>
        <fullName evidence="1">Uncharacterized protein</fullName>
    </submittedName>
</protein>
<dbReference type="KEGG" id="kcr:Kcr_0577"/>